<dbReference type="AlphaFoldDB" id="T1JGC2"/>
<name>T1JGC2_STRMM</name>
<dbReference type="GO" id="GO:0033617">
    <property type="term" value="P:mitochondrial respiratory chain complex IV assembly"/>
    <property type="evidence" value="ECO:0007669"/>
    <property type="project" value="InterPro"/>
</dbReference>
<dbReference type="PANTHER" id="PTHR13639:SF2">
    <property type="entry name" value="CYTOCHROME C OXIDASE ASSEMBLY FACTOR 4 HOMOLOG, MITOCHONDRIAL"/>
    <property type="match status" value="1"/>
</dbReference>
<accession>T1JGC2</accession>
<evidence type="ECO:0008006" key="3">
    <source>
        <dbReference type="Google" id="ProtNLM"/>
    </source>
</evidence>
<organism evidence="1 2">
    <name type="scientific">Strigamia maritima</name>
    <name type="common">European centipede</name>
    <name type="synonym">Geophilus maritimus</name>
    <dbReference type="NCBI Taxonomy" id="126957"/>
    <lineage>
        <taxon>Eukaryota</taxon>
        <taxon>Metazoa</taxon>
        <taxon>Ecdysozoa</taxon>
        <taxon>Arthropoda</taxon>
        <taxon>Myriapoda</taxon>
        <taxon>Chilopoda</taxon>
        <taxon>Pleurostigmophora</taxon>
        <taxon>Geophilomorpha</taxon>
        <taxon>Linotaeniidae</taxon>
        <taxon>Strigamia</taxon>
    </lineage>
</organism>
<dbReference type="PhylomeDB" id="T1JGC2"/>
<sequence length="72" mass="8584">MAAASGHEWKQPKTVNYEDVQDPVENMINKTGCLEKHNAVQMCMFEQRDWRKCKKEVTEFKLCIEEHQRKKT</sequence>
<dbReference type="STRING" id="126957.T1JGC2"/>
<dbReference type="InterPro" id="IPR039870">
    <property type="entry name" value="Coa4-like"/>
</dbReference>
<reference evidence="2" key="1">
    <citation type="submission" date="2011-05" db="EMBL/GenBank/DDBJ databases">
        <authorList>
            <person name="Richards S.R."/>
            <person name="Qu J."/>
            <person name="Jiang H."/>
            <person name="Jhangiani S.N."/>
            <person name="Agravi P."/>
            <person name="Goodspeed R."/>
            <person name="Gross S."/>
            <person name="Mandapat C."/>
            <person name="Jackson L."/>
            <person name="Mathew T."/>
            <person name="Pu L."/>
            <person name="Thornton R."/>
            <person name="Saada N."/>
            <person name="Wilczek-Boney K.B."/>
            <person name="Lee S."/>
            <person name="Kovar C."/>
            <person name="Wu Y."/>
            <person name="Scherer S.E."/>
            <person name="Worley K.C."/>
            <person name="Muzny D.M."/>
            <person name="Gibbs R."/>
        </authorList>
    </citation>
    <scope>NUCLEOTIDE SEQUENCE</scope>
    <source>
        <strain evidence="2">Brora</strain>
    </source>
</reference>
<reference evidence="1" key="2">
    <citation type="submission" date="2015-02" db="UniProtKB">
        <authorList>
            <consortium name="EnsemblMetazoa"/>
        </authorList>
    </citation>
    <scope>IDENTIFICATION</scope>
</reference>
<evidence type="ECO:0000313" key="2">
    <source>
        <dbReference type="Proteomes" id="UP000014500"/>
    </source>
</evidence>
<dbReference type="EMBL" id="JH432201">
    <property type="status" value="NOT_ANNOTATED_CDS"/>
    <property type="molecule type" value="Genomic_DNA"/>
</dbReference>
<dbReference type="PANTHER" id="PTHR13639">
    <property type="entry name" value="CYTOCHROME C OXIDASE ASSEMBLY FACTOR 4 HOMOLOG, MITOCHONDRIAL"/>
    <property type="match status" value="1"/>
</dbReference>
<dbReference type="OMA" id="MIARTGC"/>
<dbReference type="HOGENOM" id="CLU_169171_2_0_1"/>
<keyword evidence="2" id="KW-1185">Reference proteome</keyword>
<dbReference type="Proteomes" id="UP000014500">
    <property type="component" value="Unassembled WGS sequence"/>
</dbReference>
<evidence type="ECO:0000313" key="1">
    <source>
        <dbReference type="EnsemblMetazoa" id="SMAR012893-PA"/>
    </source>
</evidence>
<proteinExistence type="predicted"/>
<dbReference type="EnsemblMetazoa" id="SMAR012893-RA">
    <property type="protein sequence ID" value="SMAR012893-PA"/>
    <property type="gene ID" value="SMAR012893"/>
</dbReference>
<protein>
    <recommendedName>
        <fullName evidence="3">CHCH domain-containing protein</fullName>
    </recommendedName>
</protein>
<dbReference type="eggNOG" id="KOG4138">
    <property type="taxonomic scope" value="Eukaryota"/>
</dbReference>
<dbReference type="GO" id="GO:0005758">
    <property type="term" value="C:mitochondrial intermembrane space"/>
    <property type="evidence" value="ECO:0007669"/>
    <property type="project" value="InterPro"/>
</dbReference>